<dbReference type="Pfam" id="PF04986">
    <property type="entry name" value="Y2_Tnp"/>
    <property type="match status" value="1"/>
</dbReference>
<gene>
    <name evidence="2" type="ORF">BLL52_1541</name>
</gene>
<dbReference type="PANTHER" id="PTHR37023:SF1">
    <property type="entry name" value="ISSOD25 TRANSPOSASE TNPA_ISSOD25"/>
    <property type="match status" value="1"/>
</dbReference>
<reference evidence="2 3" key="1">
    <citation type="submission" date="2017-01" db="EMBL/GenBank/DDBJ databases">
        <title>Genome sequence of Rhodoferax antarcticus ANT.BR, a psychrophilic purple nonsulfur bacterium from an Antarctic microbial mat.</title>
        <authorList>
            <person name="Baker J."/>
            <person name="Riester C."/>
            <person name="Skinner B."/>
            <person name="Newell A."/>
            <person name="Swingley W."/>
            <person name="Madigan M."/>
            <person name="Jung D."/>
            <person name="Asao M."/>
            <person name="Chen M."/>
            <person name="Loughlin P."/>
            <person name="Pan H."/>
            <person name="Lin S."/>
            <person name="Li N."/>
            <person name="Shaw J."/>
            <person name="Prado M."/>
            <person name="Sherman C."/>
            <person name="Li X."/>
            <person name="Tang J."/>
            <person name="Blankenship R."/>
            <person name="Zhao T."/>
            <person name="Touchman J."/>
            <person name="Sattley M."/>
        </authorList>
    </citation>
    <scope>NUCLEOTIDE SEQUENCE [LARGE SCALE GENOMIC DNA]</scope>
    <source>
        <strain evidence="2 3">ANT.BR</strain>
    </source>
</reference>
<name>A0A1Q8YGR4_9BURK</name>
<dbReference type="EMBL" id="MSYM01000009">
    <property type="protein sequence ID" value="OLP07254.1"/>
    <property type="molecule type" value="Genomic_DNA"/>
</dbReference>
<evidence type="ECO:0000313" key="2">
    <source>
        <dbReference type="EMBL" id="OLP07254.1"/>
    </source>
</evidence>
<dbReference type="InterPro" id="IPR007069">
    <property type="entry name" value="Transposase_32"/>
</dbReference>
<comment type="caution">
    <text evidence="2">The sequence shown here is derived from an EMBL/GenBank/DDBJ whole genome shotgun (WGS) entry which is preliminary data.</text>
</comment>
<dbReference type="PANTHER" id="PTHR37023">
    <property type="entry name" value="TRANSPOSASE"/>
    <property type="match status" value="1"/>
</dbReference>
<dbReference type="Proteomes" id="UP000185911">
    <property type="component" value="Unassembled WGS sequence"/>
</dbReference>
<dbReference type="GO" id="GO:0006313">
    <property type="term" value="P:DNA transposition"/>
    <property type="evidence" value="ECO:0007669"/>
    <property type="project" value="InterPro"/>
</dbReference>
<evidence type="ECO:0000313" key="3">
    <source>
        <dbReference type="Proteomes" id="UP000185911"/>
    </source>
</evidence>
<protein>
    <submittedName>
        <fullName evidence="2">Transposase</fullName>
    </submittedName>
</protein>
<dbReference type="GO" id="GO:0003677">
    <property type="term" value="F:DNA binding"/>
    <property type="evidence" value="ECO:0007669"/>
    <property type="project" value="InterPro"/>
</dbReference>
<feature type="domain" description="Transposase IS801/IS1294" evidence="1">
    <location>
        <begin position="86"/>
        <end position="128"/>
    </location>
</feature>
<organism evidence="2 3">
    <name type="scientific">Rhodoferax antarcticus ANT.BR</name>
    <dbReference type="NCBI Taxonomy" id="1111071"/>
    <lineage>
        <taxon>Bacteria</taxon>
        <taxon>Pseudomonadati</taxon>
        <taxon>Pseudomonadota</taxon>
        <taxon>Betaproteobacteria</taxon>
        <taxon>Burkholderiales</taxon>
        <taxon>Comamonadaceae</taxon>
        <taxon>Rhodoferax</taxon>
    </lineage>
</organism>
<keyword evidence="3" id="KW-1185">Reference proteome</keyword>
<evidence type="ECO:0000259" key="1">
    <source>
        <dbReference type="Pfam" id="PF04986"/>
    </source>
</evidence>
<sequence length="137" mass="14810">MSQPALPAVRGTRAKEAWLQGRLAEVLNVPYVHLVFTLPHSLNDLYGAHPRWVIDTLFASVAQALSEFAANPKWMGVEAGTPAFSLVLHTWGQELQRHIHVHAVMACGVLDKTGQWAHAGTQAGLPVSNPCLICGVS</sequence>
<accession>A0A1Q8YGR4</accession>
<proteinExistence type="predicted"/>
<dbReference type="GO" id="GO:0004803">
    <property type="term" value="F:transposase activity"/>
    <property type="evidence" value="ECO:0007669"/>
    <property type="project" value="InterPro"/>
</dbReference>
<dbReference type="AlphaFoldDB" id="A0A1Q8YGR4"/>